<evidence type="ECO:0000256" key="3">
    <source>
        <dbReference type="ARBA" id="ARBA00023163"/>
    </source>
</evidence>
<dbReference type="PROSITE" id="PS50987">
    <property type="entry name" value="HTH_ARSR_2"/>
    <property type="match status" value="1"/>
</dbReference>
<dbReference type="InterPro" id="IPR036388">
    <property type="entry name" value="WH-like_DNA-bd_sf"/>
</dbReference>
<dbReference type="CDD" id="cd00090">
    <property type="entry name" value="HTH_ARSR"/>
    <property type="match status" value="1"/>
</dbReference>
<dbReference type="SMART" id="SM00418">
    <property type="entry name" value="HTH_ARSR"/>
    <property type="match status" value="1"/>
</dbReference>
<dbReference type="InterPro" id="IPR036390">
    <property type="entry name" value="WH_DNA-bd_sf"/>
</dbReference>
<feature type="domain" description="HTH arsR-type" evidence="4">
    <location>
        <begin position="5"/>
        <end position="102"/>
    </location>
</feature>
<comment type="caution">
    <text evidence="5">The sequence shown here is derived from an EMBL/GenBank/DDBJ whole genome shotgun (WGS) entry which is preliminary data.</text>
</comment>
<dbReference type="PANTHER" id="PTHR33154">
    <property type="entry name" value="TRANSCRIPTIONAL REGULATOR, ARSR FAMILY"/>
    <property type="match status" value="1"/>
</dbReference>
<evidence type="ECO:0000256" key="1">
    <source>
        <dbReference type="ARBA" id="ARBA00023015"/>
    </source>
</evidence>
<protein>
    <recommendedName>
        <fullName evidence="4">HTH arsR-type domain-containing protein</fullName>
    </recommendedName>
</protein>
<dbReference type="GO" id="GO:0003700">
    <property type="term" value="F:DNA-binding transcription factor activity"/>
    <property type="evidence" value="ECO:0007669"/>
    <property type="project" value="InterPro"/>
</dbReference>
<dbReference type="InterPro" id="IPR051081">
    <property type="entry name" value="HTH_MetalResp_TranReg"/>
</dbReference>
<dbReference type="InterPro" id="IPR011991">
    <property type="entry name" value="ArsR-like_HTH"/>
</dbReference>
<sequence length="113" mass="12325">MSVPPSVAKPVQAARLFAILGDPTRLLLLVTLRSGVARPIARLATHAGMTRQAVTKHLHLLEQAGLVTRTSAGRETHYRYVPGTLDVARQYLDAIAGRWDAMAPPTEHNVPDR</sequence>
<keyword evidence="3" id="KW-0804">Transcription</keyword>
<dbReference type="InterPro" id="IPR001845">
    <property type="entry name" value="HTH_ArsR_DNA-bd_dom"/>
</dbReference>
<dbReference type="Pfam" id="PF12840">
    <property type="entry name" value="HTH_20"/>
    <property type="match status" value="1"/>
</dbReference>
<keyword evidence="1" id="KW-0805">Transcription regulation</keyword>
<evidence type="ECO:0000259" key="4">
    <source>
        <dbReference type="PROSITE" id="PS50987"/>
    </source>
</evidence>
<proteinExistence type="predicted"/>
<dbReference type="PRINTS" id="PR00778">
    <property type="entry name" value="HTHARSR"/>
</dbReference>
<dbReference type="PANTHER" id="PTHR33154:SF33">
    <property type="entry name" value="TRANSCRIPTIONAL REPRESSOR SDPR"/>
    <property type="match status" value="1"/>
</dbReference>
<dbReference type="EMBL" id="JXTP01000064">
    <property type="protein sequence ID" value="KIU26711.1"/>
    <property type="molecule type" value="Genomic_DNA"/>
</dbReference>
<keyword evidence="2" id="KW-0238">DNA-binding</keyword>
<gene>
    <name evidence="5" type="ORF">SR41_13135</name>
</gene>
<dbReference type="GO" id="GO:0003677">
    <property type="term" value="F:DNA binding"/>
    <property type="evidence" value="ECO:0007669"/>
    <property type="project" value="UniProtKB-KW"/>
</dbReference>
<evidence type="ECO:0000313" key="5">
    <source>
        <dbReference type="EMBL" id="KIU26711.1"/>
    </source>
</evidence>
<dbReference type="NCBIfam" id="NF033788">
    <property type="entry name" value="HTH_metalloreg"/>
    <property type="match status" value="1"/>
</dbReference>
<dbReference type="SUPFAM" id="SSF46785">
    <property type="entry name" value="Winged helix' DNA-binding domain"/>
    <property type="match status" value="1"/>
</dbReference>
<dbReference type="AlphaFoldDB" id="A0A0D1MGG8"/>
<name>A0A0D1MGG8_9SPHN</name>
<dbReference type="Gene3D" id="1.10.10.10">
    <property type="entry name" value="Winged helix-like DNA-binding domain superfamily/Winged helix DNA-binding domain"/>
    <property type="match status" value="1"/>
</dbReference>
<evidence type="ECO:0000313" key="6">
    <source>
        <dbReference type="Proteomes" id="UP000033203"/>
    </source>
</evidence>
<reference evidence="5 6" key="1">
    <citation type="submission" date="2015-01" db="EMBL/GenBank/DDBJ databases">
        <title>Genome of Sphingomonas taxi strain 30a.</title>
        <authorList>
            <person name="Eevers N."/>
            <person name="Van Hamme J."/>
            <person name="Bottos E."/>
            <person name="Weyens N."/>
            <person name="Vangronsveld J."/>
        </authorList>
    </citation>
    <scope>NUCLEOTIDE SEQUENCE [LARGE SCALE GENOMIC DNA]</scope>
    <source>
        <strain evidence="5 6">30a</strain>
    </source>
</reference>
<evidence type="ECO:0000256" key="2">
    <source>
        <dbReference type="ARBA" id="ARBA00023125"/>
    </source>
</evidence>
<organism evidence="5 6">
    <name type="scientific">Sphingomonas melonis</name>
    <dbReference type="NCBI Taxonomy" id="152682"/>
    <lineage>
        <taxon>Bacteria</taxon>
        <taxon>Pseudomonadati</taxon>
        <taxon>Pseudomonadota</taxon>
        <taxon>Alphaproteobacteria</taxon>
        <taxon>Sphingomonadales</taxon>
        <taxon>Sphingomonadaceae</taxon>
        <taxon>Sphingomonas</taxon>
    </lineage>
</organism>
<accession>A0A0D1MGG8</accession>
<dbReference type="PATRIC" id="fig|1549858.7.peg.2331"/>
<dbReference type="Proteomes" id="UP000033203">
    <property type="component" value="Unassembled WGS sequence"/>
</dbReference>